<dbReference type="InterPro" id="IPR001544">
    <property type="entry name" value="Aminotrans_IV"/>
</dbReference>
<comment type="caution">
    <text evidence="2">The sequence shown here is derived from an EMBL/GenBank/DDBJ whole genome shotgun (WGS) entry which is preliminary data.</text>
</comment>
<evidence type="ECO:0000256" key="1">
    <source>
        <dbReference type="SAM" id="MobiDB-lite"/>
    </source>
</evidence>
<evidence type="ECO:0000313" key="3">
    <source>
        <dbReference type="Proteomes" id="UP000217881"/>
    </source>
</evidence>
<dbReference type="Proteomes" id="UP000217881">
    <property type="component" value="Unassembled WGS sequence"/>
</dbReference>
<name>A0A2A3ZLF3_BREAU</name>
<reference evidence="2 3" key="1">
    <citation type="journal article" date="2017" name="Elife">
        <title>Extensive horizontal gene transfer in cheese-associated bacteria.</title>
        <authorList>
            <person name="Bonham K.S."/>
            <person name="Wolfe B.E."/>
            <person name="Dutton R.J."/>
        </authorList>
    </citation>
    <scope>NUCLEOTIDE SEQUENCE [LARGE SCALE GENOMIC DNA]</scope>
    <source>
        <strain evidence="2 3">738_8</strain>
    </source>
</reference>
<protein>
    <submittedName>
        <fullName evidence="2">Uncharacterized protein</fullName>
    </submittedName>
</protein>
<dbReference type="AlphaFoldDB" id="A0A2A3ZLF3"/>
<feature type="region of interest" description="Disordered" evidence="1">
    <location>
        <begin position="1"/>
        <end position="22"/>
    </location>
</feature>
<sequence>MHQSHVWIPPFADPRQHPRTKGPDIARLAELRRQAYEEHKCDEVLLVEEHGFAVESATSSLLWWEDETLCAPHPDLAHLPGVTTSLIQDEARRRSISIEYRRVQPEDLSGHEVWLVNALHGIRRVRAFSGLYDSVASPAPGCFYDWKQWLDRRSEAI</sequence>
<gene>
    <name evidence="2" type="ORF">CIK59_17330</name>
</gene>
<dbReference type="GO" id="GO:0003824">
    <property type="term" value="F:catalytic activity"/>
    <property type="evidence" value="ECO:0007669"/>
    <property type="project" value="InterPro"/>
</dbReference>
<accession>A0A2A3ZLF3</accession>
<dbReference type="Gene3D" id="3.20.10.10">
    <property type="entry name" value="D-amino Acid Aminotransferase, subunit A, domain 2"/>
    <property type="match status" value="1"/>
</dbReference>
<dbReference type="InterPro" id="IPR043132">
    <property type="entry name" value="BCAT-like_C"/>
</dbReference>
<proteinExistence type="predicted"/>
<evidence type="ECO:0000313" key="2">
    <source>
        <dbReference type="EMBL" id="PCC52344.1"/>
    </source>
</evidence>
<dbReference type="InterPro" id="IPR036038">
    <property type="entry name" value="Aminotransferase-like"/>
</dbReference>
<organism evidence="2 3">
    <name type="scientific">Brevibacterium aurantiacum</name>
    <dbReference type="NCBI Taxonomy" id="273384"/>
    <lineage>
        <taxon>Bacteria</taxon>
        <taxon>Bacillati</taxon>
        <taxon>Actinomycetota</taxon>
        <taxon>Actinomycetes</taxon>
        <taxon>Micrococcales</taxon>
        <taxon>Brevibacteriaceae</taxon>
        <taxon>Brevibacterium</taxon>
    </lineage>
</organism>
<dbReference type="EMBL" id="NRHA01000024">
    <property type="protein sequence ID" value="PCC52344.1"/>
    <property type="molecule type" value="Genomic_DNA"/>
</dbReference>
<dbReference type="Pfam" id="PF01063">
    <property type="entry name" value="Aminotran_4"/>
    <property type="match status" value="1"/>
</dbReference>
<dbReference type="SUPFAM" id="SSF56752">
    <property type="entry name" value="D-aminoacid aminotransferase-like PLP-dependent enzymes"/>
    <property type="match status" value="1"/>
</dbReference>